<keyword evidence="7" id="KW-1185">Reference proteome</keyword>
<keyword evidence="4 5" id="KW-0472">Membrane</keyword>
<feature type="transmembrane region" description="Helical" evidence="5">
    <location>
        <begin position="92"/>
        <end position="111"/>
    </location>
</feature>
<dbReference type="InterPro" id="IPR032808">
    <property type="entry name" value="DoxX"/>
</dbReference>
<dbReference type="Proteomes" id="UP001210231">
    <property type="component" value="Unassembled WGS sequence"/>
</dbReference>
<evidence type="ECO:0000256" key="5">
    <source>
        <dbReference type="SAM" id="Phobius"/>
    </source>
</evidence>
<protein>
    <submittedName>
        <fullName evidence="6">DoxX family protein</fullName>
    </submittedName>
</protein>
<dbReference type="Pfam" id="PF13564">
    <property type="entry name" value="DoxX_2"/>
    <property type="match status" value="1"/>
</dbReference>
<reference evidence="6 7" key="1">
    <citation type="submission" date="2022-12" db="EMBL/GenBank/DDBJ databases">
        <title>Chitinophagaceae gen. sp. nov., a new member of the family Chitinophagaceae, isolated from soil in a chemical factory.</title>
        <authorList>
            <person name="Ke Z."/>
        </authorList>
    </citation>
    <scope>NUCLEOTIDE SEQUENCE [LARGE SCALE GENOMIC DNA]</scope>
    <source>
        <strain evidence="6 7">LY-5</strain>
    </source>
</reference>
<name>A0ABT4UJN7_9BACT</name>
<evidence type="ECO:0000313" key="7">
    <source>
        <dbReference type="Proteomes" id="UP001210231"/>
    </source>
</evidence>
<organism evidence="6 7">
    <name type="scientific">Polluticaenibacter yanchengensis</name>
    <dbReference type="NCBI Taxonomy" id="3014562"/>
    <lineage>
        <taxon>Bacteria</taxon>
        <taxon>Pseudomonadati</taxon>
        <taxon>Bacteroidota</taxon>
        <taxon>Chitinophagia</taxon>
        <taxon>Chitinophagales</taxon>
        <taxon>Chitinophagaceae</taxon>
        <taxon>Polluticaenibacter</taxon>
    </lineage>
</organism>
<keyword evidence="3 5" id="KW-1133">Transmembrane helix</keyword>
<evidence type="ECO:0000256" key="2">
    <source>
        <dbReference type="ARBA" id="ARBA00022692"/>
    </source>
</evidence>
<dbReference type="RefSeq" id="WP_407031376.1">
    <property type="nucleotide sequence ID" value="NZ_JAQGEF010000009.1"/>
</dbReference>
<feature type="transmembrane region" description="Helical" evidence="5">
    <location>
        <begin position="6"/>
        <end position="23"/>
    </location>
</feature>
<evidence type="ECO:0000313" key="6">
    <source>
        <dbReference type="EMBL" id="MDA3615051.1"/>
    </source>
</evidence>
<keyword evidence="2 5" id="KW-0812">Transmembrane</keyword>
<evidence type="ECO:0000256" key="3">
    <source>
        <dbReference type="ARBA" id="ARBA00022989"/>
    </source>
</evidence>
<gene>
    <name evidence="6" type="ORF">O3P16_09550</name>
</gene>
<feature type="transmembrane region" description="Helical" evidence="5">
    <location>
        <begin position="68"/>
        <end position="85"/>
    </location>
</feature>
<evidence type="ECO:0000256" key="1">
    <source>
        <dbReference type="ARBA" id="ARBA00004141"/>
    </source>
</evidence>
<proteinExistence type="predicted"/>
<evidence type="ECO:0000256" key="4">
    <source>
        <dbReference type="ARBA" id="ARBA00023136"/>
    </source>
</evidence>
<accession>A0ABT4UJN7</accession>
<comment type="caution">
    <text evidence="6">The sequence shown here is derived from an EMBL/GenBank/DDBJ whole genome shotgun (WGS) entry which is preliminary data.</text>
</comment>
<sequence>MTLKIINTILILIAIFMGLKQGYAMASGKPEMLDLFSKWGFSKNAVAINGIITMIAAVMIAFPKTFIWGNFLMAAGILMLICFHMRDKNLNGVMLELPFLALNLIIIYLQYPLPLKATH</sequence>
<dbReference type="EMBL" id="JAQGEF010000009">
    <property type="protein sequence ID" value="MDA3615051.1"/>
    <property type="molecule type" value="Genomic_DNA"/>
</dbReference>
<comment type="subcellular location">
    <subcellularLocation>
        <location evidence="1">Membrane</location>
        <topology evidence="1">Multi-pass membrane protein</topology>
    </subcellularLocation>
</comment>
<feature type="transmembrane region" description="Helical" evidence="5">
    <location>
        <begin position="44"/>
        <end position="62"/>
    </location>
</feature>